<dbReference type="AlphaFoldDB" id="A0A1I0WUU6"/>
<dbReference type="InterPro" id="IPR006362">
    <property type="entry name" value="Cbl_synth_CobM/CibF"/>
</dbReference>
<dbReference type="EMBL" id="FOJY01000005">
    <property type="protein sequence ID" value="SFA92529.1"/>
    <property type="molecule type" value="Genomic_DNA"/>
</dbReference>
<dbReference type="GO" id="GO:0046026">
    <property type="term" value="F:precorrin-4 C11-methyltransferase activity"/>
    <property type="evidence" value="ECO:0007669"/>
    <property type="project" value="InterPro"/>
</dbReference>
<feature type="coiled-coil region" evidence="6">
    <location>
        <begin position="51"/>
        <end position="78"/>
    </location>
</feature>
<dbReference type="InterPro" id="IPR035996">
    <property type="entry name" value="4pyrrol_Methylase_sf"/>
</dbReference>
<keyword evidence="6" id="KW-0175">Coiled coil</keyword>
<keyword evidence="2" id="KW-0169">Cobalamin biosynthesis</keyword>
<gene>
    <name evidence="8" type="ORF">SAMN05216249_10512</name>
</gene>
<evidence type="ECO:0000256" key="4">
    <source>
        <dbReference type="ARBA" id="ARBA00022679"/>
    </source>
</evidence>
<protein>
    <submittedName>
        <fullName evidence="8">Cobalt-precorrin 4 C11-methyltransferase</fullName>
    </submittedName>
</protein>
<dbReference type="STRING" id="1120918.SAMN05216249_10512"/>
<keyword evidence="5" id="KW-0949">S-adenosyl-L-methionine</keyword>
<evidence type="ECO:0000313" key="9">
    <source>
        <dbReference type="Proteomes" id="UP000198838"/>
    </source>
</evidence>
<reference evidence="8 9" key="1">
    <citation type="submission" date="2016-10" db="EMBL/GenBank/DDBJ databases">
        <authorList>
            <person name="de Groot N.N."/>
        </authorList>
    </citation>
    <scope>NUCLEOTIDE SEQUENCE [LARGE SCALE GENOMIC DNA]</scope>
    <source>
        <strain evidence="8 9">DSM 5522</strain>
    </source>
</reference>
<dbReference type="GO" id="GO:0009236">
    <property type="term" value="P:cobalamin biosynthetic process"/>
    <property type="evidence" value="ECO:0007669"/>
    <property type="project" value="UniProtKB-KW"/>
</dbReference>
<dbReference type="InterPro" id="IPR000878">
    <property type="entry name" value="4pyrrol_Mease"/>
</dbReference>
<keyword evidence="3 8" id="KW-0489">Methyltransferase</keyword>
<evidence type="ECO:0000256" key="5">
    <source>
        <dbReference type="ARBA" id="ARBA00022691"/>
    </source>
</evidence>
<organism evidence="8 9">
    <name type="scientific">Acetitomaculum ruminis DSM 5522</name>
    <dbReference type="NCBI Taxonomy" id="1120918"/>
    <lineage>
        <taxon>Bacteria</taxon>
        <taxon>Bacillati</taxon>
        <taxon>Bacillota</taxon>
        <taxon>Clostridia</taxon>
        <taxon>Lachnospirales</taxon>
        <taxon>Lachnospiraceae</taxon>
        <taxon>Acetitomaculum</taxon>
    </lineage>
</organism>
<dbReference type="Gene3D" id="3.30.950.10">
    <property type="entry name" value="Methyltransferase, Cobalt-precorrin-4 Transmethylase, Domain 2"/>
    <property type="match status" value="1"/>
</dbReference>
<dbReference type="RefSeq" id="WP_092871029.1">
    <property type="nucleotide sequence ID" value="NZ_FOJY01000005.1"/>
</dbReference>
<sequence length="256" mass="28182">MIHFVGAGSGAADLITVRGQKMLQEADVIIYAGSLVNEALLEYKKEDCKVFNSAYMTLEEVIEEMKKAEAQNKTTVRLHTGDPCLYGAIREQMDILDDLGFKYDYCPGVSSFSGAASALNLEYTLPNVSQSVVITRMAGRTPVPPKEEISTFAAHHATMVIFLSTGMLEELSKKLIEGGYEPNTPCALVYKATWPDQKTFVCTLETLAKTAADNNITKTALTIVGDVVAHTNYDRSELYNPEFTTEFRQATKSSHN</sequence>
<comment type="similarity">
    <text evidence="1">Belongs to the precorrin methyltransferase family.</text>
</comment>
<dbReference type="GO" id="GO:0032259">
    <property type="term" value="P:methylation"/>
    <property type="evidence" value="ECO:0007669"/>
    <property type="project" value="UniProtKB-KW"/>
</dbReference>
<name>A0A1I0WUU6_9FIRM</name>
<dbReference type="InterPro" id="IPR014777">
    <property type="entry name" value="4pyrrole_Mease_sub1"/>
</dbReference>
<dbReference type="Proteomes" id="UP000198838">
    <property type="component" value="Unassembled WGS sequence"/>
</dbReference>
<dbReference type="SUPFAM" id="SSF53790">
    <property type="entry name" value="Tetrapyrrole methylase"/>
    <property type="match status" value="1"/>
</dbReference>
<dbReference type="PANTHER" id="PTHR45790:SF4">
    <property type="entry name" value="COBALT-PRECORRIN-4 C(11)-METHYLTRANSFERASE"/>
    <property type="match status" value="1"/>
</dbReference>
<dbReference type="CDD" id="cd11641">
    <property type="entry name" value="Precorrin-4_C11-MT"/>
    <property type="match status" value="1"/>
</dbReference>
<dbReference type="PANTHER" id="PTHR45790">
    <property type="entry name" value="SIROHEME SYNTHASE-RELATED"/>
    <property type="match status" value="1"/>
</dbReference>
<evidence type="ECO:0000259" key="7">
    <source>
        <dbReference type="Pfam" id="PF00590"/>
    </source>
</evidence>
<evidence type="ECO:0000313" key="8">
    <source>
        <dbReference type="EMBL" id="SFA92529.1"/>
    </source>
</evidence>
<accession>A0A1I0WUU6</accession>
<feature type="domain" description="Tetrapyrrole methylase" evidence="7">
    <location>
        <begin position="1"/>
        <end position="208"/>
    </location>
</feature>
<proteinExistence type="inferred from homology"/>
<dbReference type="InterPro" id="IPR014776">
    <property type="entry name" value="4pyrrole_Mease_sub2"/>
</dbReference>
<dbReference type="NCBIfam" id="TIGR01465">
    <property type="entry name" value="cobM_cbiF"/>
    <property type="match status" value="1"/>
</dbReference>
<dbReference type="Gene3D" id="3.40.1010.10">
    <property type="entry name" value="Cobalt-precorrin-4 Transmethylase, Domain 1"/>
    <property type="match status" value="1"/>
</dbReference>
<dbReference type="InterPro" id="IPR050161">
    <property type="entry name" value="Siro_Cobalamin_biosynth"/>
</dbReference>
<evidence type="ECO:0000256" key="6">
    <source>
        <dbReference type="SAM" id="Coils"/>
    </source>
</evidence>
<keyword evidence="9" id="KW-1185">Reference proteome</keyword>
<dbReference type="OrthoDB" id="9815856at2"/>
<evidence type="ECO:0000256" key="3">
    <source>
        <dbReference type="ARBA" id="ARBA00022603"/>
    </source>
</evidence>
<evidence type="ECO:0000256" key="1">
    <source>
        <dbReference type="ARBA" id="ARBA00005879"/>
    </source>
</evidence>
<keyword evidence="4 8" id="KW-0808">Transferase</keyword>
<dbReference type="Pfam" id="PF00590">
    <property type="entry name" value="TP_methylase"/>
    <property type="match status" value="1"/>
</dbReference>
<evidence type="ECO:0000256" key="2">
    <source>
        <dbReference type="ARBA" id="ARBA00022573"/>
    </source>
</evidence>